<dbReference type="AlphaFoldDB" id="A0A4V3DKQ9"/>
<proteinExistence type="predicted"/>
<name>A0A4V3DKQ9_9HYPH</name>
<evidence type="ECO:0000313" key="2">
    <source>
        <dbReference type="EMBL" id="TDR35717.1"/>
    </source>
</evidence>
<organism evidence="2 3">
    <name type="scientific">Aquamicrobium defluvii</name>
    <dbReference type="NCBI Taxonomy" id="69279"/>
    <lineage>
        <taxon>Bacteria</taxon>
        <taxon>Pseudomonadati</taxon>
        <taxon>Pseudomonadota</taxon>
        <taxon>Alphaproteobacteria</taxon>
        <taxon>Hyphomicrobiales</taxon>
        <taxon>Phyllobacteriaceae</taxon>
        <taxon>Aquamicrobium</taxon>
    </lineage>
</organism>
<gene>
    <name evidence="2" type="ORF">DES43_108142</name>
</gene>
<accession>A0A4V3DKQ9</accession>
<dbReference type="RefSeq" id="WP_133674957.1">
    <property type="nucleotide sequence ID" value="NZ_SNZF01000008.1"/>
</dbReference>
<keyword evidence="3" id="KW-1185">Reference proteome</keyword>
<sequence length="123" mass="12932">MNRLTVHVEVPDLAGGEGARRVAGVLDDLETICVALKAGGEEQAVSEFSFSIGEAAALSRACLSGDRRALTTPGLARILSASVAVLFRVAHHAGAFRHGDLDERDAGHDDDRQQAGRDEDPGD</sequence>
<evidence type="ECO:0000256" key="1">
    <source>
        <dbReference type="SAM" id="MobiDB-lite"/>
    </source>
</evidence>
<reference evidence="2 3" key="1">
    <citation type="submission" date="2019-03" db="EMBL/GenBank/DDBJ databases">
        <title>Genomic Encyclopedia of Type Strains, Phase IV (KMG-IV): sequencing the most valuable type-strain genomes for metagenomic binning, comparative biology and taxonomic classification.</title>
        <authorList>
            <person name="Goeker M."/>
        </authorList>
    </citation>
    <scope>NUCLEOTIDE SEQUENCE [LARGE SCALE GENOMIC DNA]</scope>
    <source>
        <strain evidence="2 3">DSM 11603</strain>
    </source>
</reference>
<protein>
    <submittedName>
        <fullName evidence="2">Uncharacterized protein</fullName>
    </submittedName>
</protein>
<dbReference type="OrthoDB" id="9989824at2"/>
<feature type="region of interest" description="Disordered" evidence="1">
    <location>
        <begin position="98"/>
        <end position="123"/>
    </location>
</feature>
<dbReference type="Proteomes" id="UP000294958">
    <property type="component" value="Unassembled WGS sequence"/>
</dbReference>
<comment type="caution">
    <text evidence="2">The sequence shown here is derived from an EMBL/GenBank/DDBJ whole genome shotgun (WGS) entry which is preliminary data.</text>
</comment>
<dbReference type="EMBL" id="SNZF01000008">
    <property type="protein sequence ID" value="TDR35717.1"/>
    <property type="molecule type" value="Genomic_DNA"/>
</dbReference>
<evidence type="ECO:0000313" key="3">
    <source>
        <dbReference type="Proteomes" id="UP000294958"/>
    </source>
</evidence>